<dbReference type="EMBL" id="JBBEGL010000013">
    <property type="protein sequence ID" value="MEJ2890459.1"/>
    <property type="molecule type" value="Genomic_DNA"/>
</dbReference>
<dbReference type="RefSeq" id="WP_337718655.1">
    <property type="nucleotide sequence ID" value="NZ_JBBEGL010000013.1"/>
</dbReference>
<evidence type="ECO:0000313" key="3">
    <source>
        <dbReference type="Proteomes" id="UP001370100"/>
    </source>
</evidence>
<accession>A0ABU8NER9</accession>
<dbReference type="PROSITE" id="PS51257">
    <property type="entry name" value="PROKAR_LIPOPROTEIN"/>
    <property type="match status" value="1"/>
</dbReference>
<keyword evidence="3" id="KW-1185">Reference proteome</keyword>
<dbReference type="Proteomes" id="UP001370100">
    <property type="component" value="Unassembled WGS sequence"/>
</dbReference>
<dbReference type="NCBIfam" id="TIGR02122">
    <property type="entry name" value="TRAP_TAXI"/>
    <property type="match status" value="1"/>
</dbReference>
<comment type="caution">
    <text evidence="2">The sequence shown here is derived from an EMBL/GenBank/DDBJ whole genome shotgun (WGS) entry which is preliminary data.</text>
</comment>
<dbReference type="Gene3D" id="3.40.190.10">
    <property type="entry name" value="Periplasmic binding protein-like II"/>
    <property type="match status" value="2"/>
</dbReference>
<dbReference type="Pfam" id="PF16868">
    <property type="entry name" value="NMT1_3"/>
    <property type="match status" value="1"/>
</dbReference>
<dbReference type="PANTHER" id="PTHR42941:SF1">
    <property type="entry name" value="SLL1037 PROTEIN"/>
    <property type="match status" value="1"/>
</dbReference>
<evidence type="ECO:0000256" key="1">
    <source>
        <dbReference type="SAM" id="Phobius"/>
    </source>
</evidence>
<reference evidence="2 3" key="1">
    <citation type="submission" date="2024-03" db="EMBL/GenBank/DDBJ databases">
        <title>Actinomycetospora sp. OC33-EN06, a novel actinomycete isolated from wild orchid (Aerides multiflora).</title>
        <authorList>
            <person name="Suriyachadkun C."/>
        </authorList>
    </citation>
    <scope>NUCLEOTIDE SEQUENCE [LARGE SCALE GENOMIC DNA]</scope>
    <source>
        <strain evidence="2 3">OC33-EN06</strain>
    </source>
</reference>
<sequence length="324" mass="33386">MSPALRRRTVLRAGLGAGLGAAGFGTIALVGIGCAPPDTTPVVVATGGPQGVYRRLGDALAGIWGVDPGVPTGVLASEGSVDNVGMLVSGRARVAFCAADVAVDGAVDGARPRHPLQALARVHDDAIHVVVPAESPIRRLADLRGRRVSVGARNSGVLVIAPRLLATVGLTAERDMDAVMLALDDSVAALERGRIDAFFWSGGVPTAGVDQLSRRRPVRLLDLGEETARLRTGYPVYDVTTVPAGTYRLPDPVSTTSVRNVLLVTADMTATLAGSLVTAMLARRDALALADPAGRSIDPRVAIGTQPVALHPGAVAAYRAFKGL</sequence>
<proteinExistence type="predicted"/>
<feature type="transmembrane region" description="Helical" evidence="1">
    <location>
        <begin position="12"/>
        <end position="32"/>
    </location>
</feature>
<organism evidence="2 3">
    <name type="scientific">Actinomycetospora aeridis</name>
    <dbReference type="NCBI Taxonomy" id="3129231"/>
    <lineage>
        <taxon>Bacteria</taxon>
        <taxon>Bacillati</taxon>
        <taxon>Actinomycetota</taxon>
        <taxon>Actinomycetes</taxon>
        <taxon>Pseudonocardiales</taxon>
        <taxon>Pseudonocardiaceae</taxon>
        <taxon>Actinomycetospora</taxon>
    </lineage>
</organism>
<keyword evidence="1" id="KW-1133">Transmembrane helix</keyword>
<protein>
    <submittedName>
        <fullName evidence="2">TAXI family TRAP transporter solute-binding subunit</fullName>
    </submittedName>
</protein>
<dbReference type="SUPFAM" id="SSF53850">
    <property type="entry name" value="Periplasmic binding protein-like II"/>
    <property type="match status" value="1"/>
</dbReference>
<name>A0ABU8NER9_9PSEU</name>
<dbReference type="PANTHER" id="PTHR42941">
    <property type="entry name" value="SLL1037 PROTEIN"/>
    <property type="match status" value="1"/>
</dbReference>
<evidence type="ECO:0000313" key="2">
    <source>
        <dbReference type="EMBL" id="MEJ2890459.1"/>
    </source>
</evidence>
<keyword evidence="1" id="KW-0812">Transmembrane</keyword>
<gene>
    <name evidence="2" type="ORF">WCD41_28650</name>
</gene>
<keyword evidence="1" id="KW-0472">Membrane</keyword>
<dbReference type="InterPro" id="IPR011852">
    <property type="entry name" value="TRAP_TAXI"/>
</dbReference>